<dbReference type="InterPro" id="IPR036116">
    <property type="entry name" value="FN3_sf"/>
</dbReference>
<dbReference type="AlphaFoldDB" id="A0A8J2M2D3"/>
<sequence length="492" mass="55414">MWSRMSMLVLIAATLKAFTVLPYVQIDFVHYFRLAQCDAKCAEKYSKSIKRRLNDGTFIKYYGNDGENYKLCIAGCNRRRITAKRERNGTTNALIMGMQFWMDTNAYASRTEHSPIKSVQLGCMDVVTSNEPNDFEDTIEGLVFVSINETEQYPIRYIVQWKQRTYDGSLTGENGWITASIESEPIFKVEGMVPIMQYRFMVTAVGPDGRLGGPIMSNWAQSLTIDEKLHAPPVGPMIITTQYNNMDGLCALVKWYHSPYQRESSTDISNDSHTLFGNCHYSITIYNETSQETVLFTLDNGNGILLSNLQFSTEYSVAVRSISSKMIDSSLSQQKNMSHASDTNFNLQQRFLTPPCNEVFGSGSLECAPEPVKNLEAIVNSNGSVKIQWIPSSEPNAILVYQLLYQSLTNHYDCDKDPSSIYVNAGSTTTMIQLHGRTHCEYLIKLINYDLIGREAIIMILKCCICLCCSNTTNNHSIILSSCNKIDTITIL</sequence>
<dbReference type="Proteomes" id="UP000746747">
    <property type="component" value="Unassembled WGS sequence"/>
</dbReference>
<feature type="chain" id="PRO_5035176619" description="Fibronectin type-III domain-containing protein" evidence="1">
    <location>
        <begin position="18"/>
        <end position="492"/>
    </location>
</feature>
<proteinExistence type="predicted"/>
<dbReference type="EMBL" id="CAKAEH010001259">
    <property type="protein sequence ID" value="CAG9533687.1"/>
    <property type="molecule type" value="Genomic_DNA"/>
</dbReference>
<protein>
    <recommendedName>
        <fullName evidence="4">Fibronectin type-III domain-containing protein</fullName>
    </recommendedName>
</protein>
<accession>A0A8J2M2D3</accession>
<keyword evidence="3" id="KW-1185">Reference proteome</keyword>
<reference evidence="2" key="1">
    <citation type="submission" date="2021-09" db="EMBL/GenBank/DDBJ databases">
        <authorList>
            <consortium name="Pathogen Informatics"/>
        </authorList>
    </citation>
    <scope>NUCLEOTIDE SEQUENCE</scope>
</reference>
<evidence type="ECO:0000313" key="2">
    <source>
        <dbReference type="EMBL" id="CAG9533687.1"/>
    </source>
</evidence>
<keyword evidence="1" id="KW-0732">Signal</keyword>
<dbReference type="OrthoDB" id="5783913at2759"/>
<organism evidence="2 3">
    <name type="scientific">Cercopithifilaria johnstoni</name>
    <dbReference type="NCBI Taxonomy" id="2874296"/>
    <lineage>
        <taxon>Eukaryota</taxon>
        <taxon>Metazoa</taxon>
        <taxon>Ecdysozoa</taxon>
        <taxon>Nematoda</taxon>
        <taxon>Chromadorea</taxon>
        <taxon>Rhabditida</taxon>
        <taxon>Spirurina</taxon>
        <taxon>Spiruromorpha</taxon>
        <taxon>Filarioidea</taxon>
        <taxon>Onchocercidae</taxon>
        <taxon>Cercopithifilaria</taxon>
    </lineage>
</organism>
<evidence type="ECO:0000313" key="3">
    <source>
        <dbReference type="Proteomes" id="UP000746747"/>
    </source>
</evidence>
<dbReference type="InterPro" id="IPR003961">
    <property type="entry name" value="FN3_dom"/>
</dbReference>
<dbReference type="SUPFAM" id="SSF49265">
    <property type="entry name" value="Fibronectin type III"/>
    <property type="match status" value="2"/>
</dbReference>
<evidence type="ECO:0000256" key="1">
    <source>
        <dbReference type="SAM" id="SignalP"/>
    </source>
</evidence>
<comment type="caution">
    <text evidence="2">The sequence shown here is derived from an EMBL/GenBank/DDBJ whole genome shotgun (WGS) entry which is preliminary data.</text>
</comment>
<gene>
    <name evidence="2" type="ORF">CJOHNSTONI_LOCUS3891</name>
</gene>
<dbReference type="CDD" id="cd00063">
    <property type="entry name" value="FN3"/>
    <property type="match status" value="1"/>
</dbReference>
<evidence type="ECO:0008006" key="4">
    <source>
        <dbReference type="Google" id="ProtNLM"/>
    </source>
</evidence>
<feature type="signal peptide" evidence="1">
    <location>
        <begin position="1"/>
        <end position="17"/>
    </location>
</feature>
<name>A0A8J2M2D3_9BILA</name>